<dbReference type="EMBL" id="CP016757">
    <property type="protein sequence ID" value="ANZ46293.1"/>
    <property type="molecule type" value="Genomic_DNA"/>
</dbReference>
<sequence length="396" mass="43549">MKRKLFLNAILIDGNGGKPIHNSGMLVEGHHILSVGGAEDFSRCDGDIEIFDCCGKTIMPGMINGHVHIFMEPYTWDRVAYLQNPISSVCIEIIKNLEKTLHSGVTYIRDLGGVFDLDIQFREYVNDGKVQGPGMICARHPLTITGGHGADFSLCCDGPQEFIKGVREQIAGGADLIKIMPTAGYSRPKMRVNHNIIEDTVYMSSSEIKAAADEAHKMGKIIAAHCYGFAGIYNSVMNGADTIEHGQFRAPYKDEARTLADEMALRGTWLVPTLSAFFKEYNRYEVEEKYTSVIESFRLCHKAGVKIAMGTDAGVPWVGHDKAALELEHMTLYGMSSMEAICASTKSAAEMLGIIKEYGTLESGKFADFLILDGNPLEDIKVLQGKLRVCKHGTLI</sequence>
<dbReference type="InterPro" id="IPR057744">
    <property type="entry name" value="OTAase-like"/>
</dbReference>
<organism evidence="2 3">
    <name type="scientific">Cloacibacillus porcorum</name>
    <dbReference type="NCBI Taxonomy" id="1197717"/>
    <lineage>
        <taxon>Bacteria</taxon>
        <taxon>Thermotogati</taxon>
        <taxon>Synergistota</taxon>
        <taxon>Synergistia</taxon>
        <taxon>Synergistales</taxon>
        <taxon>Synergistaceae</taxon>
        <taxon>Cloacibacillus</taxon>
    </lineage>
</organism>
<dbReference type="InterPro" id="IPR011059">
    <property type="entry name" value="Metal-dep_hydrolase_composite"/>
</dbReference>
<dbReference type="RefSeq" id="WP_066748168.1">
    <property type="nucleotide sequence ID" value="NZ_CP016757.1"/>
</dbReference>
<dbReference type="GO" id="GO:0016810">
    <property type="term" value="F:hydrolase activity, acting on carbon-nitrogen (but not peptide) bonds"/>
    <property type="evidence" value="ECO:0007669"/>
    <property type="project" value="InterPro"/>
</dbReference>
<dbReference type="Gene3D" id="3.20.20.140">
    <property type="entry name" value="Metal-dependent hydrolases"/>
    <property type="match status" value="1"/>
</dbReference>
<evidence type="ECO:0000313" key="2">
    <source>
        <dbReference type="EMBL" id="ANZ46293.1"/>
    </source>
</evidence>
<dbReference type="Gene3D" id="2.30.40.10">
    <property type="entry name" value="Urease, subunit C, domain 1"/>
    <property type="match status" value="1"/>
</dbReference>
<dbReference type="GeneID" id="83059148"/>
<dbReference type="SUPFAM" id="SSF51556">
    <property type="entry name" value="Metallo-dependent hydrolases"/>
    <property type="match status" value="1"/>
</dbReference>
<dbReference type="OrthoDB" id="9802793at2"/>
<dbReference type="AlphaFoldDB" id="A0A1B2I8K8"/>
<protein>
    <recommendedName>
        <fullName evidence="1">Amidohydrolase-related domain-containing protein</fullName>
    </recommendedName>
</protein>
<dbReference type="PANTHER" id="PTHR43135:SF3">
    <property type="entry name" value="ALPHA-D-RIBOSE 1-METHYLPHOSPHONATE 5-TRIPHOSPHATE DIPHOSPHATASE"/>
    <property type="match status" value="1"/>
</dbReference>
<gene>
    <name evidence="2" type="ORF">BED41_14970</name>
</gene>
<reference evidence="2" key="1">
    <citation type="submission" date="2016-08" db="EMBL/GenBank/DDBJ databases">
        <title>Complete genome of Cloacibacillus porcorum.</title>
        <authorList>
            <person name="Looft T."/>
            <person name="Bayles D.O."/>
            <person name="Alt D.P."/>
        </authorList>
    </citation>
    <scope>NUCLEOTIDE SEQUENCE [LARGE SCALE GENOMIC DNA]</scope>
    <source>
        <strain evidence="2">CL-84</strain>
    </source>
</reference>
<keyword evidence="3" id="KW-1185">Reference proteome</keyword>
<dbReference type="KEGG" id="cpor:BED41_14970"/>
<dbReference type="InterPro" id="IPR051781">
    <property type="entry name" value="Metallo-dep_Hydrolase"/>
</dbReference>
<dbReference type="PANTHER" id="PTHR43135">
    <property type="entry name" value="ALPHA-D-RIBOSE 1-METHYLPHOSPHONATE 5-TRIPHOSPHATE DIPHOSPHATASE"/>
    <property type="match status" value="1"/>
</dbReference>
<dbReference type="STRING" id="1197717.BED41_14970"/>
<evidence type="ECO:0000313" key="3">
    <source>
        <dbReference type="Proteomes" id="UP000093044"/>
    </source>
</evidence>
<dbReference type="InterPro" id="IPR006680">
    <property type="entry name" value="Amidohydro-rel"/>
</dbReference>
<dbReference type="Proteomes" id="UP000093044">
    <property type="component" value="Chromosome"/>
</dbReference>
<dbReference type="SUPFAM" id="SSF51338">
    <property type="entry name" value="Composite domain of metallo-dependent hydrolases"/>
    <property type="match status" value="1"/>
</dbReference>
<feature type="domain" description="Amidohydrolase-related" evidence="1">
    <location>
        <begin position="57"/>
        <end position="386"/>
    </location>
</feature>
<dbReference type="CDD" id="cd01299">
    <property type="entry name" value="Met_dep_hydrolase_A"/>
    <property type="match status" value="1"/>
</dbReference>
<dbReference type="Pfam" id="PF01979">
    <property type="entry name" value="Amidohydro_1"/>
    <property type="match status" value="1"/>
</dbReference>
<accession>A0A1B2I8K8</accession>
<proteinExistence type="predicted"/>
<dbReference type="InterPro" id="IPR032466">
    <property type="entry name" value="Metal_Hydrolase"/>
</dbReference>
<evidence type="ECO:0000259" key="1">
    <source>
        <dbReference type="Pfam" id="PF01979"/>
    </source>
</evidence>
<name>A0A1B2I8K8_9BACT</name>